<dbReference type="PANTHER" id="PTHR33710:SF77">
    <property type="entry name" value="DNASE I-LIKE SUPERFAMILY PROTEIN"/>
    <property type="match status" value="1"/>
</dbReference>
<dbReference type="GeneID" id="110779397"/>
<evidence type="ECO:0000313" key="1">
    <source>
        <dbReference type="Proteomes" id="UP000813463"/>
    </source>
</evidence>
<dbReference type="Proteomes" id="UP000813463">
    <property type="component" value="Chromosome 1"/>
</dbReference>
<reference evidence="1" key="1">
    <citation type="journal article" date="2021" name="Nat. Commun.">
        <title>Genomic analyses provide insights into spinach domestication and the genetic basis of agronomic traits.</title>
        <authorList>
            <person name="Cai X."/>
            <person name="Sun X."/>
            <person name="Xu C."/>
            <person name="Sun H."/>
            <person name="Wang X."/>
            <person name="Ge C."/>
            <person name="Zhang Z."/>
            <person name="Wang Q."/>
            <person name="Fei Z."/>
            <person name="Jiao C."/>
            <person name="Wang Q."/>
        </authorList>
    </citation>
    <scope>NUCLEOTIDE SEQUENCE [LARGE SCALE GENOMIC DNA]</scope>
    <source>
        <strain evidence="1">cv. Varoflay</strain>
    </source>
</reference>
<organism evidence="1 2">
    <name type="scientific">Spinacia oleracea</name>
    <name type="common">Spinach</name>
    <dbReference type="NCBI Taxonomy" id="3562"/>
    <lineage>
        <taxon>Eukaryota</taxon>
        <taxon>Viridiplantae</taxon>
        <taxon>Streptophyta</taxon>
        <taxon>Embryophyta</taxon>
        <taxon>Tracheophyta</taxon>
        <taxon>Spermatophyta</taxon>
        <taxon>Magnoliopsida</taxon>
        <taxon>eudicotyledons</taxon>
        <taxon>Gunneridae</taxon>
        <taxon>Pentapetalae</taxon>
        <taxon>Caryophyllales</taxon>
        <taxon>Chenopodiaceae</taxon>
        <taxon>Chenopodioideae</taxon>
        <taxon>Anserineae</taxon>
        <taxon>Spinacia</taxon>
    </lineage>
</organism>
<gene>
    <name evidence="2" type="primary">LOC110779397</name>
</gene>
<dbReference type="Gene3D" id="3.60.10.10">
    <property type="entry name" value="Endonuclease/exonuclease/phosphatase"/>
    <property type="match status" value="1"/>
</dbReference>
<evidence type="ECO:0000313" key="2">
    <source>
        <dbReference type="RefSeq" id="XP_021839603.2"/>
    </source>
</evidence>
<dbReference type="SUPFAM" id="SSF56219">
    <property type="entry name" value="DNase I-like"/>
    <property type="match status" value="1"/>
</dbReference>
<dbReference type="PANTHER" id="PTHR33710">
    <property type="entry name" value="BNAC02G09200D PROTEIN"/>
    <property type="match status" value="1"/>
</dbReference>
<protein>
    <submittedName>
        <fullName evidence="2">Uncharacterized protein</fullName>
    </submittedName>
</protein>
<sequence length="241" mass="27912">MSLEEKEGGVPRSERLMDAFRTTMDDCGMKDLGFMGSIFMWKRGTSIRTFKRERLDRFMADNEWCNSFSYYNVRHYPIYRSDHAPILLIASNYYELGDYDMLFKFEAMWLSSEECGKVVEEAWAGCVGQQTTQLGMAMGRVWLDDLHRLEESYWHARARANEMKDGDKNTSYFHRKASNKKHVNGIKGLFDEAGVWKVGKGDLEGIVTDYFQNLFTTENASGFLQALEGIERVVLTEMNTE</sequence>
<keyword evidence="1" id="KW-1185">Reference proteome</keyword>
<proteinExistence type="predicted"/>
<reference evidence="2" key="2">
    <citation type="submission" date="2025-08" db="UniProtKB">
        <authorList>
            <consortium name="RefSeq"/>
        </authorList>
    </citation>
    <scope>IDENTIFICATION</scope>
    <source>
        <tissue evidence="2">Leaf</tissue>
    </source>
</reference>
<dbReference type="RefSeq" id="XP_021839603.2">
    <property type="nucleotide sequence ID" value="XM_021983911.2"/>
</dbReference>
<accession>A0A9R0JMC5</accession>
<dbReference type="InterPro" id="IPR036691">
    <property type="entry name" value="Endo/exonu/phosph_ase_sf"/>
</dbReference>
<name>A0A9R0JMC5_SPIOL</name>